<dbReference type="EMBL" id="WIOL01000004">
    <property type="protein sequence ID" value="MQT17916.1"/>
    <property type="molecule type" value="Genomic_DNA"/>
</dbReference>
<comment type="caution">
    <text evidence="2">The sequence shown here is derived from an EMBL/GenBank/DDBJ whole genome shotgun (WGS) entry which is preliminary data.</text>
</comment>
<dbReference type="OrthoDB" id="7596589at2"/>
<protein>
    <submittedName>
        <fullName evidence="2">Uncharacterized protein</fullName>
    </submittedName>
</protein>
<evidence type="ECO:0000313" key="2">
    <source>
        <dbReference type="EMBL" id="MQT17916.1"/>
    </source>
</evidence>
<keyword evidence="3" id="KW-1185">Reference proteome</keyword>
<feature type="signal peptide" evidence="1">
    <location>
        <begin position="1"/>
        <end position="22"/>
    </location>
</feature>
<keyword evidence="1" id="KW-0732">Signal</keyword>
<evidence type="ECO:0000256" key="1">
    <source>
        <dbReference type="SAM" id="SignalP"/>
    </source>
</evidence>
<proteinExistence type="predicted"/>
<dbReference type="Proteomes" id="UP000481327">
    <property type="component" value="Unassembled WGS sequence"/>
</dbReference>
<organism evidence="2 3">
    <name type="scientific">Sandarakinorhabdus fusca</name>
    <dbReference type="NCBI Taxonomy" id="1439888"/>
    <lineage>
        <taxon>Bacteria</taxon>
        <taxon>Pseudomonadati</taxon>
        <taxon>Pseudomonadota</taxon>
        <taxon>Alphaproteobacteria</taxon>
        <taxon>Sphingomonadales</taxon>
        <taxon>Sphingosinicellaceae</taxon>
        <taxon>Sandarakinorhabdus</taxon>
    </lineage>
</organism>
<evidence type="ECO:0000313" key="3">
    <source>
        <dbReference type="Proteomes" id="UP000481327"/>
    </source>
</evidence>
<reference evidence="2 3" key="1">
    <citation type="submission" date="2019-09" db="EMBL/GenBank/DDBJ databases">
        <title>Polymorphobacter sp. isolated from a lake in China.</title>
        <authorList>
            <person name="Liu Z."/>
        </authorList>
    </citation>
    <scope>NUCLEOTIDE SEQUENCE [LARGE SCALE GENOMIC DNA]</scope>
    <source>
        <strain evidence="2 3">D40P</strain>
    </source>
</reference>
<dbReference type="RefSeq" id="WP_152578384.1">
    <property type="nucleotide sequence ID" value="NZ_JAATJI010000001.1"/>
</dbReference>
<gene>
    <name evidence="2" type="ORF">F3168_11675</name>
</gene>
<sequence>MQRLDRLLIVALGCAVAAPALSAPAPAPAQAGQARADAAPETQLCLENRALRAKELSATHGYYVRTSQGWWRNTGPACPAYGPNRALATQSTQNRQCRGDVVNVFDPFSRIQFGGCVLGAWERVSGPPKN</sequence>
<name>A0A7C9GQR8_9SPHN</name>
<dbReference type="AlphaFoldDB" id="A0A7C9GQR8"/>
<feature type="chain" id="PRO_5028824992" evidence="1">
    <location>
        <begin position="23"/>
        <end position="130"/>
    </location>
</feature>
<accession>A0A7C9GQR8</accession>